<dbReference type="EMBL" id="JAZDWU010000001">
    <property type="protein sequence ID" value="KAL0016452.1"/>
    <property type="molecule type" value="Genomic_DNA"/>
</dbReference>
<dbReference type="PANTHER" id="PTHR35218">
    <property type="entry name" value="RNASE H DOMAIN-CONTAINING PROTEIN"/>
    <property type="match status" value="1"/>
</dbReference>
<dbReference type="SUPFAM" id="SSF56219">
    <property type="entry name" value="DNase I-like"/>
    <property type="match status" value="1"/>
</dbReference>
<organism evidence="2 3">
    <name type="scientific">Lithocarpus litseifolius</name>
    <dbReference type="NCBI Taxonomy" id="425828"/>
    <lineage>
        <taxon>Eukaryota</taxon>
        <taxon>Viridiplantae</taxon>
        <taxon>Streptophyta</taxon>
        <taxon>Embryophyta</taxon>
        <taxon>Tracheophyta</taxon>
        <taxon>Spermatophyta</taxon>
        <taxon>Magnoliopsida</taxon>
        <taxon>eudicotyledons</taxon>
        <taxon>Gunneridae</taxon>
        <taxon>Pentapetalae</taxon>
        <taxon>rosids</taxon>
        <taxon>fabids</taxon>
        <taxon>Fagales</taxon>
        <taxon>Fagaceae</taxon>
        <taxon>Lithocarpus</taxon>
    </lineage>
</organism>
<dbReference type="PROSITE" id="PS50878">
    <property type="entry name" value="RT_POL"/>
    <property type="match status" value="1"/>
</dbReference>
<dbReference type="PANTHER" id="PTHR35218:SF9">
    <property type="entry name" value="ENDONUCLEASE_EXONUCLEASE_PHOSPHATASE DOMAIN-CONTAINING PROTEIN"/>
    <property type="match status" value="1"/>
</dbReference>
<dbReference type="Proteomes" id="UP001459277">
    <property type="component" value="Unassembled WGS sequence"/>
</dbReference>
<dbReference type="SUPFAM" id="SSF56672">
    <property type="entry name" value="DNA/RNA polymerases"/>
    <property type="match status" value="1"/>
</dbReference>
<dbReference type="InterPro" id="IPR005135">
    <property type="entry name" value="Endo/exonuclease/phosphatase"/>
</dbReference>
<dbReference type="InterPro" id="IPR043502">
    <property type="entry name" value="DNA/RNA_pol_sf"/>
</dbReference>
<evidence type="ECO:0000313" key="2">
    <source>
        <dbReference type="EMBL" id="KAL0016452.1"/>
    </source>
</evidence>
<evidence type="ECO:0000259" key="1">
    <source>
        <dbReference type="PROSITE" id="PS50878"/>
    </source>
</evidence>
<dbReference type="GO" id="GO:0003824">
    <property type="term" value="F:catalytic activity"/>
    <property type="evidence" value="ECO:0007669"/>
    <property type="project" value="InterPro"/>
</dbReference>
<proteinExistence type="predicted"/>
<name>A0AAW2E0W8_9ROSI</name>
<reference evidence="2 3" key="1">
    <citation type="submission" date="2024-01" db="EMBL/GenBank/DDBJ databases">
        <title>A telomere-to-telomere, gap-free genome of sweet tea (Lithocarpus litseifolius).</title>
        <authorList>
            <person name="Zhou J."/>
        </authorList>
    </citation>
    <scope>NUCLEOTIDE SEQUENCE [LARGE SCALE GENOMIC DNA]</scope>
    <source>
        <strain evidence="2">Zhou-2022a</strain>
        <tissue evidence="2">Leaf</tissue>
    </source>
</reference>
<dbReference type="Pfam" id="PF00078">
    <property type="entry name" value="RVT_1"/>
    <property type="match status" value="1"/>
</dbReference>
<gene>
    <name evidence="2" type="ORF">SO802_003521</name>
</gene>
<accession>A0AAW2E0W8</accession>
<dbReference type="CDD" id="cd01650">
    <property type="entry name" value="RT_nLTR_like"/>
    <property type="match status" value="1"/>
</dbReference>
<keyword evidence="3" id="KW-1185">Reference proteome</keyword>
<dbReference type="InterPro" id="IPR036691">
    <property type="entry name" value="Endo/exonu/phosph_ase_sf"/>
</dbReference>
<dbReference type="Pfam" id="PF03372">
    <property type="entry name" value="Exo_endo_phos"/>
    <property type="match status" value="1"/>
</dbReference>
<comment type="caution">
    <text evidence="2">The sequence shown here is derived from an EMBL/GenBank/DDBJ whole genome shotgun (WGS) entry which is preliminary data.</text>
</comment>
<dbReference type="Gene3D" id="3.60.10.10">
    <property type="entry name" value="Endonuclease/exonuclease/phosphatase"/>
    <property type="match status" value="1"/>
</dbReference>
<dbReference type="InterPro" id="IPR000477">
    <property type="entry name" value="RT_dom"/>
</dbReference>
<evidence type="ECO:0000313" key="3">
    <source>
        <dbReference type="Proteomes" id="UP001459277"/>
    </source>
</evidence>
<dbReference type="AlphaFoldDB" id="A0AAW2E0W8"/>
<sequence length="765" mass="87347">MNIIVWNSRGILKPNFQNHVRELTRVHDPALFVVMETHLGGERAKEITDRLSYEGAIHTNTIGRAGGLWVLWNSDKAELFQLTSIEQEIHVSVKVYNSKFTWIFSTVYASPRLAERSILWNNLCSVVDSHNLPWVIAGDFNEPLCDNNKFGGRSISVNRSLLFKECLDRCNMIDLGFSGRRYTWSNRRVFSNAWRNSAPLPEAIERFSKNANHCNKTYFGNIFAKKKKLMARLNGIQRSIAMRPSASLIELEKKLQSDLELVLAQEEELWALKSRLNWMVFGDRNTSFYHMSAIVRRKKKNKIQAIKNSVGEWLLDEREVMKHIRKSFMELYSTSHRQASWVFLSQTRWQLGLTKEEKSSLDGDVTDEEIKAALWSLKAYKAPGPDGLHAGFFRRYWLVVGDLVKAEINKVFENRKVPGYLNKTYVALIPKIQGPKTIRNFRPFSLRNTELIHTISRKRGSVGNMAIKIDLKKAYDKLEWSFIRDTLHRANLLGRLIDIIMSCVTSVSTSILFNGGSLEESSPSRGIRQGDSLSPYLFILCIDYLGQLIAEKCETKCWTPVKASRGGLAFSHLFFVDDIVLFAKADQINCFTIQDVLDQFCDITGQMVSESKSRVFFSLNVDRDKRESFSDILGIQSTPNLGRYLGIPIKAKDHPIKILTLSGLKANMLSLARRSVLVQASSSTIPNYVMHCTHLPSKILDGIGRVNRNFLWGTSEQAKKVHWVGWDKITRPKEEGGLGLQSARGRNIALLSKLNWRFHMESESL</sequence>
<protein>
    <recommendedName>
        <fullName evidence="1">Reverse transcriptase domain-containing protein</fullName>
    </recommendedName>
</protein>
<feature type="domain" description="Reverse transcriptase" evidence="1">
    <location>
        <begin position="410"/>
        <end position="649"/>
    </location>
</feature>